<evidence type="ECO:0000313" key="2">
    <source>
        <dbReference type="EMBL" id="KAJ1182131.1"/>
    </source>
</evidence>
<accession>A0AAV7U0D0</accession>
<sequence>MRPGVRVANPGPRPGIPLTRRELTETPWLALNPITLLQGLNAPPAIILWRPSFQRPVTAEGPSPINRHPTRTPHPGSMGPFDKPLAFFVPERQASENPHTNSCYQFQTSPWQAAKYCILNKEMRLSRNFYVCVNF</sequence>
<evidence type="ECO:0000313" key="3">
    <source>
        <dbReference type="Proteomes" id="UP001066276"/>
    </source>
</evidence>
<evidence type="ECO:0000256" key="1">
    <source>
        <dbReference type="SAM" id="MobiDB-lite"/>
    </source>
</evidence>
<organism evidence="2 3">
    <name type="scientific">Pleurodeles waltl</name>
    <name type="common">Iberian ribbed newt</name>
    <dbReference type="NCBI Taxonomy" id="8319"/>
    <lineage>
        <taxon>Eukaryota</taxon>
        <taxon>Metazoa</taxon>
        <taxon>Chordata</taxon>
        <taxon>Craniata</taxon>
        <taxon>Vertebrata</taxon>
        <taxon>Euteleostomi</taxon>
        <taxon>Amphibia</taxon>
        <taxon>Batrachia</taxon>
        <taxon>Caudata</taxon>
        <taxon>Salamandroidea</taxon>
        <taxon>Salamandridae</taxon>
        <taxon>Pleurodelinae</taxon>
        <taxon>Pleurodeles</taxon>
    </lineage>
</organism>
<proteinExistence type="predicted"/>
<comment type="caution">
    <text evidence="2">The sequence shown here is derived from an EMBL/GenBank/DDBJ whole genome shotgun (WGS) entry which is preliminary data.</text>
</comment>
<reference evidence="2" key="1">
    <citation type="journal article" date="2022" name="bioRxiv">
        <title>Sequencing and chromosome-scale assembly of the giantPleurodeles waltlgenome.</title>
        <authorList>
            <person name="Brown T."/>
            <person name="Elewa A."/>
            <person name="Iarovenko S."/>
            <person name="Subramanian E."/>
            <person name="Araus A.J."/>
            <person name="Petzold A."/>
            <person name="Susuki M."/>
            <person name="Suzuki K.-i.T."/>
            <person name="Hayashi T."/>
            <person name="Toyoda A."/>
            <person name="Oliveira C."/>
            <person name="Osipova E."/>
            <person name="Leigh N.D."/>
            <person name="Simon A."/>
            <person name="Yun M.H."/>
        </authorList>
    </citation>
    <scope>NUCLEOTIDE SEQUENCE</scope>
    <source>
        <strain evidence="2">20211129_DDA</strain>
        <tissue evidence="2">Liver</tissue>
    </source>
</reference>
<dbReference type="Proteomes" id="UP001066276">
    <property type="component" value="Chromosome 3_2"/>
</dbReference>
<protein>
    <submittedName>
        <fullName evidence="2">Uncharacterized protein</fullName>
    </submittedName>
</protein>
<dbReference type="EMBL" id="JANPWB010000006">
    <property type="protein sequence ID" value="KAJ1182131.1"/>
    <property type="molecule type" value="Genomic_DNA"/>
</dbReference>
<keyword evidence="3" id="KW-1185">Reference proteome</keyword>
<feature type="region of interest" description="Disordered" evidence="1">
    <location>
        <begin position="58"/>
        <end position="77"/>
    </location>
</feature>
<dbReference type="AlphaFoldDB" id="A0AAV7U0D0"/>
<name>A0AAV7U0D0_PLEWA</name>
<gene>
    <name evidence="2" type="ORF">NDU88_007326</name>
</gene>